<name>A0A239FIJ4_9BACT</name>
<dbReference type="PROSITE" id="PS51257">
    <property type="entry name" value="PROKAR_LIPOPROTEIN"/>
    <property type="match status" value="1"/>
</dbReference>
<dbReference type="PROSITE" id="PS00018">
    <property type="entry name" value="EF_HAND_1"/>
    <property type="match status" value="2"/>
</dbReference>
<dbReference type="AlphaFoldDB" id="A0A239FIJ4"/>
<keyword evidence="1" id="KW-0732">Signal</keyword>
<keyword evidence="3" id="KW-1185">Reference proteome</keyword>
<organism evidence="2 3">
    <name type="scientific">Pontibacter ummariensis</name>
    <dbReference type="NCBI Taxonomy" id="1610492"/>
    <lineage>
        <taxon>Bacteria</taxon>
        <taxon>Pseudomonadati</taxon>
        <taxon>Bacteroidota</taxon>
        <taxon>Cytophagia</taxon>
        <taxon>Cytophagales</taxon>
        <taxon>Hymenobacteraceae</taxon>
        <taxon>Pontibacter</taxon>
    </lineage>
</organism>
<evidence type="ECO:0000313" key="3">
    <source>
        <dbReference type="Proteomes" id="UP000198432"/>
    </source>
</evidence>
<dbReference type="RefSeq" id="WP_089319241.1">
    <property type="nucleotide sequence ID" value="NZ_FZOQ01000008.1"/>
</dbReference>
<evidence type="ECO:0000256" key="1">
    <source>
        <dbReference type="SAM" id="SignalP"/>
    </source>
</evidence>
<dbReference type="EMBL" id="FZOQ01000008">
    <property type="protein sequence ID" value="SNS55874.1"/>
    <property type="molecule type" value="Genomic_DNA"/>
</dbReference>
<accession>A0A239FIJ4</accession>
<sequence>MKRNEHSVVKWLRNGFCLMLAAGMVACATETAETTVGEEVVDTDVTEVGADTWDANEFNTTFAATGDYGVWDENDDGNLDEYEYNGGFFDIWDVNDDNLLDEMEWNTASKDYGLLDENWADWDTSADGTLDENEFNASFANSNYYNEWDVDGDKLINDREFSDGVFNVWDDNRDGVLDDREYGAYNTYFGR</sequence>
<dbReference type="InterPro" id="IPR011992">
    <property type="entry name" value="EF-hand-dom_pair"/>
</dbReference>
<feature type="signal peptide" evidence="1">
    <location>
        <begin position="1"/>
        <end position="28"/>
    </location>
</feature>
<dbReference type="InterPro" id="IPR018247">
    <property type="entry name" value="EF_Hand_1_Ca_BS"/>
</dbReference>
<dbReference type="OrthoDB" id="853638at2"/>
<dbReference type="SUPFAM" id="SSF47473">
    <property type="entry name" value="EF-hand"/>
    <property type="match status" value="2"/>
</dbReference>
<evidence type="ECO:0008006" key="4">
    <source>
        <dbReference type="Google" id="ProtNLM"/>
    </source>
</evidence>
<protein>
    <recommendedName>
        <fullName evidence="4">EF hand</fullName>
    </recommendedName>
</protein>
<dbReference type="Proteomes" id="UP000198432">
    <property type="component" value="Unassembled WGS sequence"/>
</dbReference>
<gene>
    <name evidence="2" type="ORF">SAMN06296052_108173</name>
</gene>
<reference evidence="3" key="1">
    <citation type="submission" date="2017-06" db="EMBL/GenBank/DDBJ databases">
        <authorList>
            <person name="Varghese N."/>
            <person name="Submissions S."/>
        </authorList>
    </citation>
    <scope>NUCLEOTIDE SEQUENCE [LARGE SCALE GENOMIC DNA]</scope>
    <source>
        <strain evidence="3">NKM1</strain>
    </source>
</reference>
<proteinExistence type="predicted"/>
<feature type="chain" id="PRO_5012489529" description="EF hand" evidence="1">
    <location>
        <begin position="29"/>
        <end position="191"/>
    </location>
</feature>
<evidence type="ECO:0000313" key="2">
    <source>
        <dbReference type="EMBL" id="SNS55874.1"/>
    </source>
</evidence>